<name>A0A0A9XCZ3_LYGHE</name>
<dbReference type="Pfam" id="PF00118">
    <property type="entry name" value="Cpn60_TCP1"/>
    <property type="match status" value="1"/>
</dbReference>
<dbReference type="InterPro" id="IPR017998">
    <property type="entry name" value="Chaperone_TCP-1"/>
</dbReference>
<dbReference type="Gene3D" id="3.30.260.10">
    <property type="entry name" value="TCP-1-like chaperonin intermediate domain"/>
    <property type="match status" value="1"/>
</dbReference>
<accession>A0A0A9XCZ3</accession>
<evidence type="ECO:0000256" key="3">
    <source>
        <dbReference type="ARBA" id="ARBA00023186"/>
    </source>
</evidence>
<dbReference type="Gene3D" id="1.10.560.10">
    <property type="entry name" value="GroEL-like equatorial domain"/>
    <property type="match status" value="1"/>
</dbReference>
<evidence type="ECO:0000256" key="1">
    <source>
        <dbReference type="ARBA" id="ARBA00022741"/>
    </source>
</evidence>
<gene>
    <name evidence="5" type="primary">cct5_1</name>
    <name evidence="7" type="synonym">cct5_0</name>
    <name evidence="6" type="synonym">cct5_2</name>
    <name evidence="4" type="synonym">cct5_3</name>
    <name evidence="5" type="ORF">CM83_11414</name>
    <name evidence="7" type="ORF">CM83_11419</name>
    <name evidence="6" type="ORF">CM83_11423</name>
    <name evidence="4" type="ORF">CM83_11426</name>
</gene>
<dbReference type="EMBL" id="GBHO01025732">
    <property type="protein sequence ID" value="JAG17872.1"/>
    <property type="molecule type" value="Transcribed_RNA"/>
</dbReference>
<protein>
    <submittedName>
        <fullName evidence="5">T-complex protein 1 subunit epsilon</fullName>
    </submittedName>
</protein>
<dbReference type="EMBL" id="GBHO01025733">
    <property type="protein sequence ID" value="JAG17871.1"/>
    <property type="molecule type" value="Transcribed_RNA"/>
</dbReference>
<evidence type="ECO:0000313" key="7">
    <source>
        <dbReference type="EMBL" id="JAG17872.1"/>
    </source>
</evidence>
<evidence type="ECO:0000313" key="6">
    <source>
        <dbReference type="EMBL" id="JAG17871.1"/>
    </source>
</evidence>
<reference evidence="5" key="2">
    <citation type="submission" date="2014-07" db="EMBL/GenBank/DDBJ databases">
        <authorList>
            <person name="Hull J."/>
        </authorList>
    </citation>
    <scope>NUCLEOTIDE SEQUENCE</scope>
</reference>
<dbReference type="InterPro" id="IPR027410">
    <property type="entry name" value="TCP-1-like_intermed_sf"/>
</dbReference>
<evidence type="ECO:0000313" key="4">
    <source>
        <dbReference type="EMBL" id="JAG17868.1"/>
    </source>
</evidence>
<keyword evidence="1" id="KW-0547">Nucleotide-binding</keyword>
<sequence length="126" mass="14026">MAIEEAKRSLHDAMCVTRNLIRNPRIIYGGGSAEIACSLVIKKEAEKMVGTDQYAMLSFSEALDAIPLALAENSGFNAIRLLAEVKAAQIHNNSPYLGIDCMQRGTMDMREQHVFETLIGKQKQWQ</sequence>
<evidence type="ECO:0000313" key="5">
    <source>
        <dbReference type="EMBL" id="JAG17869.1"/>
    </source>
</evidence>
<proteinExistence type="predicted"/>
<keyword evidence="3" id="KW-0143">Chaperone</keyword>
<dbReference type="EMBL" id="GBHO01025735">
    <property type="protein sequence ID" value="JAG17869.1"/>
    <property type="molecule type" value="Transcribed_RNA"/>
</dbReference>
<evidence type="ECO:0000256" key="2">
    <source>
        <dbReference type="ARBA" id="ARBA00022840"/>
    </source>
</evidence>
<keyword evidence="2" id="KW-0067">ATP-binding</keyword>
<dbReference type="AlphaFoldDB" id="A0A0A9XCZ3"/>
<dbReference type="GO" id="GO:0005524">
    <property type="term" value="F:ATP binding"/>
    <property type="evidence" value="ECO:0007669"/>
    <property type="project" value="UniProtKB-KW"/>
</dbReference>
<dbReference type="SUPFAM" id="SSF48592">
    <property type="entry name" value="GroEL equatorial domain-like"/>
    <property type="match status" value="1"/>
</dbReference>
<dbReference type="InterPro" id="IPR027413">
    <property type="entry name" value="GROEL-like_equatorial_sf"/>
</dbReference>
<reference evidence="5" key="1">
    <citation type="journal article" date="2014" name="PLoS ONE">
        <title>Transcriptome-Based Identification of ABC Transporters in the Western Tarnished Plant Bug Lygus hesperus.</title>
        <authorList>
            <person name="Hull J.J."/>
            <person name="Chaney K."/>
            <person name="Geib S.M."/>
            <person name="Fabrick J.A."/>
            <person name="Brent C.S."/>
            <person name="Walsh D."/>
            <person name="Lavine L.C."/>
        </authorList>
    </citation>
    <scope>NUCLEOTIDE SEQUENCE</scope>
</reference>
<dbReference type="InterPro" id="IPR002423">
    <property type="entry name" value="Cpn60/GroEL/TCP-1"/>
</dbReference>
<dbReference type="PANTHER" id="PTHR11353">
    <property type="entry name" value="CHAPERONIN"/>
    <property type="match status" value="1"/>
</dbReference>
<organism evidence="5">
    <name type="scientific">Lygus hesperus</name>
    <name type="common">Western plant bug</name>
    <dbReference type="NCBI Taxonomy" id="30085"/>
    <lineage>
        <taxon>Eukaryota</taxon>
        <taxon>Metazoa</taxon>
        <taxon>Ecdysozoa</taxon>
        <taxon>Arthropoda</taxon>
        <taxon>Hexapoda</taxon>
        <taxon>Insecta</taxon>
        <taxon>Pterygota</taxon>
        <taxon>Neoptera</taxon>
        <taxon>Paraneoptera</taxon>
        <taxon>Hemiptera</taxon>
        <taxon>Heteroptera</taxon>
        <taxon>Panheteroptera</taxon>
        <taxon>Cimicomorpha</taxon>
        <taxon>Miridae</taxon>
        <taxon>Mirini</taxon>
        <taxon>Lygus</taxon>
    </lineage>
</organism>
<dbReference type="GO" id="GO:0140662">
    <property type="term" value="F:ATP-dependent protein folding chaperone"/>
    <property type="evidence" value="ECO:0007669"/>
    <property type="project" value="InterPro"/>
</dbReference>
<dbReference type="EMBL" id="GBHO01025736">
    <property type="protein sequence ID" value="JAG17868.1"/>
    <property type="molecule type" value="Transcribed_RNA"/>
</dbReference>